<dbReference type="EMBL" id="JAPMOS010000001">
    <property type="protein sequence ID" value="KAJ4462921.1"/>
    <property type="molecule type" value="Genomic_DNA"/>
</dbReference>
<evidence type="ECO:0000313" key="1">
    <source>
        <dbReference type="EMBL" id="KAJ4462921.1"/>
    </source>
</evidence>
<gene>
    <name evidence="1" type="ORF">PAPYR_140</name>
</gene>
<proteinExistence type="predicted"/>
<organism evidence="1 2">
    <name type="scientific">Paratrimastix pyriformis</name>
    <dbReference type="NCBI Taxonomy" id="342808"/>
    <lineage>
        <taxon>Eukaryota</taxon>
        <taxon>Metamonada</taxon>
        <taxon>Preaxostyla</taxon>
        <taxon>Paratrimastigidae</taxon>
        <taxon>Paratrimastix</taxon>
    </lineage>
</organism>
<dbReference type="Proteomes" id="UP001141327">
    <property type="component" value="Unassembled WGS sequence"/>
</dbReference>
<sequence>MQSYCKNRQSMATQNCQVQQLADQSPEDAWIIEVLNKRNEWARFSPDDSSDIFIVGGASCDSEIVPPPFTI</sequence>
<protein>
    <submittedName>
        <fullName evidence="1">Uncharacterized protein</fullName>
    </submittedName>
</protein>
<comment type="caution">
    <text evidence="1">The sequence shown here is derived from an EMBL/GenBank/DDBJ whole genome shotgun (WGS) entry which is preliminary data.</text>
</comment>
<evidence type="ECO:0000313" key="2">
    <source>
        <dbReference type="Proteomes" id="UP001141327"/>
    </source>
</evidence>
<reference evidence="1" key="1">
    <citation type="journal article" date="2022" name="bioRxiv">
        <title>Genomics of Preaxostyla Flagellates Illuminates Evolutionary Transitions and the Path Towards Mitochondrial Loss.</title>
        <authorList>
            <person name="Novak L.V.F."/>
            <person name="Treitli S.C."/>
            <person name="Pyrih J."/>
            <person name="Halakuc P."/>
            <person name="Pipaliya S.V."/>
            <person name="Vacek V."/>
            <person name="Brzon O."/>
            <person name="Soukal P."/>
            <person name="Eme L."/>
            <person name="Dacks J.B."/>
            <person name="Karnkowska A."/>
            <person name="Elias M."/>
            <person name="Hampl V."/>
        </authorList>
    </citation>
    <scope>NUCLEOTIDE SEQUENCE</scope>
    <source>
        <strain evidence="1">RCP-MX</strain>
    </source>
</reference>
<keyword evidence="2" id="KW-1185">Reference proteome</keyword>
<accession>A0ABQ8UWS5</accession>
<name>A0ABQ8UWS5_9EUKA</name>